<dbReference type="InterPro" id="IPR027051">
    <property type="entry name" value="XdhC_Rossmann_dom"/>
</dbReference>
<dbReference type="PANTHER" id="PTHR30388:SF4">
    <property type="entry name" value="MOLYBDENUM COFACTOR INSERTION CHAPERONE PAOD"/>
    <property type="match status" value="1"/>
</dbReference>
<dbReference type="Pfam" id="PF13478">
    <property type="entry name" value="XdhC_C"/>
    <property type="match status" value="1"/>
</dbReference>
<dbReference type="InterPro" id="IPR052698">
    <property type="entry name" value="MoCofactor_Util/Proc"/>
</dbReference>
<name>A0AAQ1QY15_9PSED</name>
<dbReference type="Gene3D" id="3.40.50.720">
    <property type="entry name" value="NAD(P)-binding Rossmann-like Domain"/>
    <property type="match status" value="1"/>
</dbReference>
<evidence type="ECO:0000313" key="4">
    <source>
        <dbReference type="Proteomes" id="UP000183385"/>
    </source>
</evidence>
<evidence type="ECO:0000259" key="1">
    <source>
        <dbReference type="Pfam" id="PF02625"/>
    </source>
</evidence>
<dbReference type="InterPro" id="IPR003777">
    <property type="entry name" value="XdhC_CoxI"/>
</dbReference>
<dbReference type="Pfam" id="PF02625">
    <property type="entry name" value="XdhC_CoxI"/>
    <property type="match status" value="1"/>
</dbReference>
<organism evidence="3 4">
    <name type="scientific">Pseudomonas citronellolis</name>
    <dbReference type="NCBI Taxonomy" id="53408"/>
    <lineage>
        <taxon>Bacteria</taxon>
        <taxon>Pseudomonadati</taxon>
        <taxon>Pseudomonadota</taxon>
        <taxon>Gammaproteobacteria</taxon>
        <taxon>Pseudomonadales</taxon>
        <taxon>Pseudomonadaceae</taxon>
        <taxon>Pseudomonas</taxon>
    </lineage>
</organism>
<feature type="domain" description="XdhC Rossmann" evidence="2">
    <location>
        <begin position="175"/>
        <end position="317"/>
    </location>
</feature>
<protein>
    <submittedName>
        <fullName evidence="3">Xanthine dehydrogenase accessory factor</fullName>
    </submittedName>
</protein>
<gene>
    <name evidence="3" type="ORF">SAMN05216577_124121</name>
</gene>
<accession>A0AAQ1QY15</accession>
<evidence type="ECO:0000313" key="3">
    <source>
        <dbReference type="EMBL" id="SFD39553.1"/>
    </source>
</evidence>
<evidence type="ECO:0000259" key="2">
    <source>
        <dbReference type="Pfam" id="PF13478"/>
    </source>
</evidence>
<dbReference type="Proteomes" id="UP000183385">
    <property type="component" value="Unassembled WGS sequence"/>
</dbReference>
<dbReference type="AlphaFoldDB" id="A0AAQ1QY15"/>
<proteinExistence type="predicted"/>
<sequence>MPARRCEVQHLDLQVIRQALRWSREGQRVWLCTVLFTYGSAPRAPGSLLAVNQGGQWVGSLSGGCVEDDFLERVAAGEFAEPVKVVRYGEGDERSNIRLPCGGILDVLVENLAPDCEVQAHLRELEAALLGQRRLLRRVDLASGARSLNDDHSHGPRVERDAGTVQLRVGAAQRLLLAGYSSVAHACAEFGKGLGFEVILCDPREEALDGVELDGIEIRRELPSIFIANGGCHADTAVVALTHDPKIDDLAMLEAVRTEAFYIGVMGSRTTSARRMERLERVGGLGEAELARIHAPIGLNLGSKTPAEIALAVLADILRTRSGIERESL</sequence>
<dbReference type="EMBL" id="FOLS01000024">
    <property type="protein sequence ID" value="SFD39553.1"/>
    <property type="molecule type" value="Genomic_DNA"/>
</dbReference>
<feature type="domain" description="XdhC- CoxI" evidence="1">
    <location>
        <begin position="22"/>
        <end position="76"/>
    </location>
</feature>
<reference evidence="3 4" key="1">
    <citation type="submission" date="2016-10" db="EMBL/GenBank/DDBJ databases">
        <authorList>
            <person name="Varghese N."/>
            <person name="Submissions S."/>
        </authorList>
    </citation>
    <scope>NUCLEOTIDE SEQUENCE [LARGE SCALE GENOMIC DNA]</scope>
    <source>
        <strain evidence="3 4">LMG 18378</strain>
    </source>
</reference>
<keyword evidence="4" id="KW-1185">Reference proteome</keyword>
<dbReference type="PANTHER" id="PTHR30388">
    <property type="entry name" value="ALDEHYDE OXIDOREDUCTASE MOLYBDENUM COFACTOR ASSEMBLY PROTEIN"/>
    <property type="match status" value="1"/>
</dbReference>
<comment type="caution">
    <text evidence="3">The sequence shown here is derived from an EMBL/GenBank/DDBJ whole genome shotgun (WGS) entry which is preliminary data.</text>
</comment>